<organism evidence="1 2">
    <name type="scientific">Nocardia macrotermitis</name>
    <dbReference type="NCBI Taxonomy" id="2585198"/>
    <lineage>
        <taxon>Bacteria</taxon>
        <taxon>Bacillati</taxon>
        <taxon>Actinomycetota</taxon>
        <taxon>Actinomycetes</taxon>
        <taxon>Mycobacteriales</taxon>
        <taxon>Nocardiaceae</taxon>
        <taxon>Nocardia</taxon>
    </lineage>
</organism>
<sequence>MYSQASEYGGRWVQYADGSWAALGDDGVPVPLDELPAAEAEPAALPLKAVQVIDVEPISVHDREIR</sequence>
<accession>A0A7K0D1L5</accession>
<reference evidence="1 2" key="1">
    <citation type="submission" date="2019-10" db="EMBL/GenBank/DDBJ databases">
        <title>Nocardia macrotermitis sp. nov. and Nocardia aurantia sp. nov., isolated from the gut of fungus growing-termite Macrotermes natalensis.</title>
        <authorList>
            <person name="Benndorf R."/>
            <person name="Schwitalla J."/>
            <person name="Martin K."/>
            <person name="De Beer W."/>
            <person name="Kaster A.-K."/>
            <person name="Vollmers J."/>
            <person name="Poulsen M."/>
            <person name="Beemelmanns C."/>
        </authorList>
    </citation>
    <scope>NUCLEOTIDE SEQUENCE [LARGE SCALE GENOMIC DNA]</scope>
    <source>
        <strain evidence="1 2">RB20</strain>
    </source>
</reference>
<evidence type="ECO:0000313" key="2">
    <source>
        <dbReference type="Proteomes" id="UP000438448"/>
    </source>
</evidence>
<name>A0A7K0D1L5_9NOCA</name>
<dbReference type="Proteomes" id="UP000438448">
    <property type="component" value="Unassembled WGS sequence"/>
</dbReference>
<proteinExistence type="predicted"/>
<gene>
    <name evidence="1" type="ORF">NRB20_26930</name>
</gene>
<dbReference type="RefSeq" id="WP_153410425.1">
    <property type="nucleotide sequence ID" value="NZ_WEGK01000005.1"/>
</dbReference>
<evidence type="ECO:0000313" key="1">
    <source>
        <dbReference type="EMBL" id="MQY19603.1"/>
    </source>
</evidence>
<keyword evidence="2" id="KW-1185">Reference proteome</keyword>
<dbReference type="AlphaFoldDB" id="A0A7K0D1L5"/>
<protein>
    <submittedName>
        <fullName evidence="1">Uncharacterized protein</fullName>
    </submittedName>
</protein>
<comment type="caution">
    <text evidence="1">The sequence shown here is derived from an EMBL/GenBank/DDBJ whole genome shotgun (WGS) entry which is preliminary data.</text>
</comment>
<dbReference type="EMBL" id="WEGK01000005">
    <property type="protein sequence ID" value="MQY19603.1"/>
    <property type="molecule type" value="Genomic_DNA"/>
</dbReference>